<reference evidence="1" key="1">
    <citation type="submission" date="2021-01" db="EMBL/GenBank/DDBJ databases">
        <title>Whole genome shotgun sequence of Actinoplanes siamensis NBRC 109076.</title>
        <authorList>
            <person name="Komaki H."/>
            <person name="Tamura T."/>
        </authorList>
    </citation>
    <scope>NUCLEOTIDE SEQUENCE</scope>
    <source>
        <strain evidence="1">NBRC 109076</strain>
    </source>
</reference>
<name>A0A919N4S1_9ACTN</name>
<comment type="caution">
    <text evidence="1">The sequence shown here is derived from an EMBL/GenBank/DDBJ whole genome shotgun (WGS) entry which is preliminary data.</text>
</comment>
<evidence type="ECO:0000313" key="1">
    <source>
        <dbReference type="EMBL" id="GIF04365.1"/>
    </source>
</evidence>
<protein>
    <submittedName>
        <fullName evidence="1">Uncharacterized protein</fullName>
    </submittedName>
</protein>
<proteinExistence type="predicted"/>
<sequence>MFAGVTTSSASQLAQVAASTSRTETYTIVCRTVLSAPTSMNQKSWRGTVAFHAGGRASRPEGLDMTERFRTPMVTAVVSTSLTAHVNDVDMVIRVTLCHRMVAV</sequence>
<evidence type="ECO:0000313" key="2">
    <source>
        <dbReference type="Proteomes" id="UP000629619"/>
    </source>
</evidence>
<dbReference type="Proteomes" id="UP000629619">
    <property type="component" value="Unassembled WGS sequence"/>
</dbReference>
<organism evidence="1 2">
    <name type="scientific">Actinoplanes siamensis</name>
    <dbReference type="NCBI Taxonomy" id="1223317"/>
    <lineage>
        <taxon>Bacteria</taxon>
        <taxon>Bacillati</taxon>
        <taxon>Actinomycetota</taxon>
        <taxon>Actinomycetes</taxon>
        <taxon>Micromonosporales</taxon>
        <taxon>Micromonosporaceae</taxon>
        <taxon>Actinoplanes</taxon>
    </lineage>
</organism>
<accession>A0A919N4S1</accession>
<dbReference type="AlphaFoldDB" id="A0A919N4S1"/>
<dbReference type="EMBL" id="BOMW01000018">
    <property type="protein sequence ID" value="GIF04365.1"/>
    <property type="molecule type" value="Genomic_DNA"/>
</dbReference>
<keyword evidence="2" id="KW-1185">Reference proteome</keyword>
<gene>
    <name evidence="1" type="ORF">Asi03nite_19030</name>
</gene>